<dbReference type="EMBL" id="PCVY01000076">
    <property type="protein sequence ID" value="PIQ85080.1"/>
    <property type="molecule type" value="Genomic_DNA"/>
</dbReference>
<dbReference type="SUPFAM" id="SSF101262">
    <property type="entry name" value="Methenyltetrahydrofolate cyclohydrolase-like"/>
    <property type="match status" value="1"/>
</dbReference>
<evidence type="ECO:0000259" key="2">
    <source>
        <dbReference type="Pfam" id="PF04961"/>
    </source>
</evidence>
<feature type="domain" description="Cyclodeaminase/cyclohydrolase" evidence="2">
    <location>
        <begin position="6"/>
        <end position="174"/>
    </location>
</feature>
<comment type="caution">
    <text evidence="3">The sequence shown here is derived from an EMBL/GenBank/DDBJ whole genome shotgun (WGS) entry which is preliminary data.</text>
</comment>
<evidence type="ECO:0000256" key="1">
    <source>
        <dbReference type="SAM" id="Phobius"/>
    </source>
</evidence>
<evidence type="ECO:0000313" key="4">
    <source>
        <dbReference type="Proteomes" id="UP000230859"/>
    </source>
</evidence>
<proteinExistence type="predicted"/>
<dbReference type="Proteomes" id="UP000230859">
    <property type="component" value="Unassembled WGS sequence"/>
</dbReference>
<dbReference type="Pfam" id="PF04961">
    <property type="entry name" value="FTCD_C"/>
    <property type="match status" value="1"/>
</dbReference>
<gene>
    <name evidence="3" type="ORF">COV74_10815</name>
</gene>
<dbReference type="InterPro" id="IPR036178">
    <property type="entry name" value="Formintransfe-cycloase-like_sf"/>
</dbReference>
<feature type="transmembrane region" description="Helical" evidence="1">
    <location>
        <begin position="26"/>
        <end position="45"/>
    </location>
</feature>
<organism evidence="3 4">
    <name type="scientific">Candidatus Abzuiibacterium crystallinum</name>
    <dbReference type="NCBI Taxonomy" id="1974748"/>
    <lineage>
        <taxon>Bacteria</taxon>
        <taxon>Pseudomonadati</taxon>
        <taxon>Candidatus Omnitrophota</taxon>
        <taxon>Candidatus Abzuiibacterium</taxon>
    </lineage>
</organism>
<keyword evidence="1" id="KW-1133">Transmembrane helix</keyword>
<name>A0A2H0LKY5_9BACT</name>
<dbReference type="AlphaFoldDB" id="A0A2H0LKY5"/>
<sequence length="195" mass="21486">MLIKKSLDDYLEALSSREATPGGGSASAAVGAMGAALVLMVAGITRPKLKKRDQKKLDKVVRDLKHALRRIKQIIDLDVKVYRDLIKSYQKVKNQKPSHPAARKQIQIALSNSFRLQADLALLIAMVKEITPVLGRYAKGSIANDLTVARGFLDGGFLGALATARINLVYMTSSRKEHFERGLSQLEKKYHGGKF</sequence>
<protein>
    <recommendedName>
        <fullName evidence="2">Cyclodeaminase/cyclohydrolase domain-containing protein</fullName>
    </recommendedName>
</protein>
<keyword evidence="1" id="KW-0812">Transmembrane</keyword>
<reference evidence="3 4" key="1">
    <citation type="submission" date="2017-09" db="EMBL/GenBank/DDBJ databases">
        <title>Depth-based differentiation of microbial function through sediment-hosted aquifers and enrichment of novel symbionts in the deep terrestrial subsurface.</title>
        <authorList>
            <person name="Probst A.J."/>
            <person name="Ladd B."/>
            <person name="Jarett J.K."/>
            <person name="Geller-Mcgrath D.E."/>
            <person name="Sieber C.M."/>
            <person name="Emerson J.B."/>
            <person name="Anantharaman K."/>
            <person name="Thomas B.C."/>
            <person name="Malmstrom R."/>
            <person name="Stieglmeier M."/>
            <person name="Klingl A."/>
            <person name="Woyke T."/>
            <person name="Ryan C.M."/>
            <person name="Banfield J.F."/>
        </authorList>
    </citation>
    <scope>NUCLEOTIDE SEQUENCE [LARGE SCALE GENOMIC DNA]</scope>
    <source>
        <strain evidence="3">CG11_big_fil_rev_8_21_14_0_20_45_26</strain>
    </source>
</reference>
<dbReference type="Gene3D" id="1.20.120.680">
    <property type="entry name" value="Formiminotetrahydrofolate cyclodeaminase monomer, up-and-down helical bundle"/>
    <property type="match status" value="1"/>
</dbReference>
<keyword evidence="1" id="KW-0472">Membrane</keyword>
<evidence type="ECO:0000313" key="3">
    <source>
        <dbReference type="EMBL" id="PIQ85080.1"/>
    </source>
</evidence>
<dbReference type="InterPro" id="IPR007044">
    <property type="entry name" value="Cyclodeamin/CycHdrlase"/>
</dbReference>
<dbReference type="GO" id="GO:0003824">
    <property type="term" value="F:catalytic activity"/>
    <property type="evidence" value="ECO:0007669"/>
    <property type="project" value="InterPro"/>
</dbReference>
<accession>A0A2H0LKY5</accession>